<reference evidence="5" key="2">
    <citation type="journal article" date="2012" name="G3 (Bethesda)">
        <title>Pichia sorbitophila, an interspecies yeast hybrid reveals early steps of genome resolution following polyploidization.</title>
        <authorList>
            <person name="Leh Louis V."/>
            <person name="Despons L."/>
            <person name="Friedrich A."/>
            <person name="Martin T."/>
            <person name="Durrens P."/>
            <person name="Casaregola S."/>
            <person name="Neuveglise C."/>
            <person name="Fairhead C."/>
            <person name="Marck C."/>
            <person name="Cruz J.A."/>
            <person name="Straub M.L."/>
            <person name="Kugler V."/>
            <person name="Sacerdot C."/>
            <person name="Uzunov Z."/>
            <person name="Thierry A."/>
            <person name="Weiss S."/>
            <person name="Bleykasten C."/>
            <person name="De Montigny J."/>
            <person name="Jacques N."/>
            <person name="Jung P."/>
            <person name="Lemaire M."/>
            <person name="Mallet S."/>
            <person name="Morel G."/>
            <person name="Richard G.F."/>
            <person name="Sarkar A."/>
            <person name="Savel G."/>
            <person name="Schacherer J."/>
            <person name="Seret M.L."/>
            <person name="Talla E."/>
            <person name="Samson G."/>
            <person name="Jubin C."/>
            <person name="Poulain J."/>
            <person name="Vacherie B."/>
            <person name="Barbe V."/>
            <person name="Pelletier E."/>
            <person name="Sherman D.J."/>
            <person name="Westhof E."/>
            <person name="Weissenbach J."/>
            <person name="Baret P.V."/>
            <person name="Wincker P."/>
            <person name="Gaillardin C."/>
            <person name="Dujon B."/>
            <person name="Souciet J.L."/>
        </authorList>
    </citation>
    <scope>NUCLEOTIDE SEQUENCE [LARGE SCALE GENOMIC DNA]</scope>
    <source>
        <strain evidence="5">ATCC MYA-4447 / BCRC 22081 / CBS 7064 / NBRC 10061 / NRRL Y-12695</strain>
    </source>
</reference>
<dbReference type="EMBL" id="FO082048">
    <property type="protein sequence ID" value="CCE84694.1"/>
    <property type="molecule type" value="Genomic_DNA"/>
</dbReference>
<dbReference type="PANTHER" id="PTHR12354:SF1">
    <property type="entry name" value="INTERFERON-RELATED DEVELOPMENTAL REGULATOR 1"/>
    <property type="match status" value="1"/>
</dbReference>
<dbReference type="EMBL" id="FO082049">
    <property type="protein sequence ID" value="CCE83663.1"/>
    <property type="molecule type" value="Genomic_DNA"/>
</dbReference>
<dbReference type="Proteomes" id="UP000005222">
    <property type="component" value="Chromosome K"/>
</dbReference>
<evidence type="ECO:0000313" key="4">
    <source>
        <dbReference type="EMBL" id="CCE84694.1"/>
    </source>
</evidence>
<dbReference type="Pfam" id="PF05004">
    <property type="entry name" value="IFRD"/>
    <property type="match status" value="1"/>
</dbReference>
<dbReference type="InParanoid" id="G8Y7W4"/>
<dbReference type="InterPro" id="IPR039777">
    <property type="entry name" value="IFRD"/>
</dbReference>
<dbReference type="HOGENOM" id="CLU_528991_0_0_1"/>
<gene>
    <name evidence="4" type="primary">Piso0_004248</name>
    <name evidence="3" type="ORF">GNLVRS01_PISO0K12704g</name>
    <name evidence="4" type="ORF">GNLVRS01_PISO0L12705g</name>
</gene>
<keyword evidence="5" id="KW-1185">Reference proteome</keyword>
<dbReference type="Proteomes" id="UP000005222">
    <property type="component" value="Chromosome L"/>
</dbReference>
<accession>G8Y7W4</accession>
<reference evidence="4" key="1">
    <citation type="submission" date="2011-10" db="EMBL/GenBank/DDBJ databases">
        <authorList>
            <person name="Genoscope - CEA"/>
        </authorList>
    </citation>
    <scope>NUCLEOTIDE SEQUENCE</scope>
</reference>
<feature type="region of interest" description="Disordered" evidence="1">
    <location>
        <begin position="1"/>
        <end position="41"/>
    </location>
</feature>
<sequence length="562" mass="63902">MPFKPGNYKKYLQGEAKSNSSSAPGSRARTPQLDGEDSNPLDVSFGNLEELLMSKLDSLQDVFDYKRHDDTPQGAESLADNRQKVASELSKARIHAESTSINDILYSLSRPRTEVSSSSREMLLAQLYKLLVSKPLIVYNEENFGTRKYVSEEKVEELLRHLIHGEYRSSSEFILLFRSCIAMLASDIEEFGYLITEEFLGHVRALITDNANSFVTTENKANVVTGYACILLILHSGSSSYGIDNVVMWLIELAEAYNLSSNALSEQVKTGDREYSTLLDENDDKRILNDTLRKSEDEAGVTVAALHAAACLVTLLDRGEYLNEFIKDMMMKLSEIIDNDNIEIAKAAGRAVALCYEIYSYNEDEDANDQDDEYNDNAPYYEQEELLAILDRLANLSSHKISKKSKHETHSIFRDVLNTVKAYTDQNSRTEILKRSPEGLDILNTTTSYSHIKLSRKRSLTINSWFLYLRLIHLKWCFGFGVQNQLLSNENVRDVLKEPLTDYQLKYGVEDSLNGEGDFDESFQSTRSSRRTTDEKKKTEAIRKARVNKLSEEMDELELKEN</sequence>
<evidence type="ECO:0000313" key="3">
    <source>
        <dbReference type="EMBL" id="CCE83663.1"/>
    </source>
</evidence>
<protein>
    <submittedName>
        <fullName evidence="4">Piso0_004248 protein</fullName>
    </submittedName>
</protein>
<dbReference type="AlphaFoldDB" id="G8Y7W4"/>
<feature type="compositionally biased region" description="Basic and acidic residues" evidence="1">
    <location>
        <begin position="531"/>
        <end position="541"/>
    </location>
</feature>
<dbReference type="OrthoDB" id="18978at2759"/>
<feature type="domain" description="Interferon-related developmental regulator N-terminal" evidence="2">
    <location>
        <begin position="88"/>
        <end position="420"/>
    </location>
</feature>
<dbReference type="STRING" id="559304.G8Y7W4"/>
<name>G8Y7W4_PICSO</name>
<dbReference type="eggNOG" id="ENOG502S10Q">
    <property type="taxonomic scope" value="Eukaryota"/>
</dbReference>
<evidence type="ECO:0000259" key="2">
    <source>
        <dbReference type="Pfam" id="PF05004"/>
    </source>
</evidence>
<proteinExistence type="predicted"/>
<dbReference type="PANTHER" id="PTHR12354">
    <property type="entry name" value="INTERFERON-RELATED DEVELOPMENTAL REGULATOR"/>
    <property type="match status" value="1"/>
</dbReference>
<dbReference type="InterPro" id="IPR007701">
    <property type="entry name" value="Interferon-rel_develop_reg_N"/>
</dbReference>
<evidence type="ECO:0000313" key="5">
    <source>
        <dbReference type="Proteomes" id="UP000005222"/>
    </source>
</evidence>
<organism evidence="4 5">
    <name type="scientific">Pichia sorbitophila (strain ATCC MYA-4447 / BCRC 22081 / CBS 7064 / NBRC 10061 / NRRL Y-12695)</name>
    <name type="common">Hybrid yeast</name>
    <dbReference type="NCBI Taxonomy" id="559304"/>
    <lineage>
        <taxon>Eukaryota</taxon>
        <taxon>Fungi</taxon>
        <taxon>Dikarya</taxon>
        <taxon>Ascomycota</taxon>
        <taxon>Saccharomycotina</taxon>
        <taxon>Pichiomycetes</taxon>
        <taxon>Debaryomycetaceae</taxon>
        <taxon>Millerozyma</taxon>
    </lineage>
</organism>
<feature type="region of interest" description="Disordered" evidence="1">
    <location>
        <begin position="516"/>
        <end position="541"/>
    </location>
</feature>
<evidence type="ECO:0000256" key="1">
    <source>
        <dbReference type="SAM" id="MobiDB-lite"/>
    </source>
</evidence>